<name>A0A328B5Q9_9CAUL</name>
<dbReference type="InterPro" id="IPR038695">
    <property type="entry name" value="Saro_0823-like_sf"/>
</dbReference>
<dbReference type="OrthoDB" id="9808290at2"/>
<reference evidence="3" key="1">
    <citation type="submission" date="2018-05" db="EMBL/GenBank/DDBJ databases">
        <authorList>
            <person name="Li X."/>
        </authorList>
    </citation>
    <scope>NUCLEOTIDE SEQUENCE [LARGE SCALE GENOMIC DNA]</scope>
    <source>
        <strain evidence="3">HKS-05</strain>
    </source>
</reference>
<evidence type="ECO:0000313" key="2">
    <source>
        <dbReference type="EMBL" id="RAK61214.1"/>
    </source>
</evidence>
<dbReference type="PROSITE" id="PS51318">
    <property type="entry name" value="TAT"/>
    <property type="match status" value="1"/>
</dbReference>
<dbReference type="Pfam" id="PF02643">
    <property type="entry name" value="DUF192"/>
    <property type="match status" value="1"/>
</dbReference>
<dbReference type="RefSeq" id="WP_111458506.1">
    <property type="nucleotide sequence ID" value="NZ_QFYP01000001.1"/>
</dbReference>
<dbReference type="Gene3D" id="2.60.120.1140">
    <property type="entry name" value="Protein of unknown function DUF192"/>
    <property type="match status" value="1"/>
</dbReference>
<organism evidence="2 3">
    <name type="scientific">Phenylobacterium hankyongense</name>
    <dbReference type="NCBI Taxonomy" id="1813876"/>
    <lineage>
        <taxon>Bacteria</taxon>
        <taxon>Pseudomonadati</taxon>
        <taxon>Pseudomonadota</taxon>
        <taxon>Alphaproteobacteria</taxon>
        <taxon>Caulobacterales</taxon>
        <taxon>Caulobacteraceae</taxon>
        <taxon>Phenylobacterium</taxon>
    </lineage>
</organism>
<accession>A0A328B5Q9</accession>
<dbReference type="PANTHER" id="PTHR37953:SF1">
    <property type="entry name" value="UPF0127 PROTEIN MJ1496"/>
    <property type="match status" value="1"/>
</dbReference>
<dbReference type="AlphaFoldDB" id="A0A328B5Q9"/>
<dbReference type="InterPro" id="IPR003795">
    <property type="entry name" value="DUF192"/>
</dbReference>
<protein>
    <submittedName>
        <fullName evidence="2">DUF192 domain-containing protein</fullName>
    </submittedName>
</protein>
<dbReference type="PANTHER" id="PTHR37953">
    <property type="entry name" value="UPF0127 PROTEIN MJ1496"/>
    <property type="match status" value="1"/>
</dbReference>
<keyword evidence="3" id="KW-1185">Reference proteome</keyword>
<feature type="chain" id="PRO_5016420563" evidence="1">
    <location>
        <begin position="31"/>
        <end position="174"/>
    </location>
</feature>
<gene>
    <name evidence="2" type="ORF">DJ021_16080</name>
</gene>
<evidence type="ECO:0000256" key="1">
    <source>
        <dbReference type="SAM" id="SignalP"/>
    </source>
</evidence>
<dbReference type="Proteomes" id="UP000249842">
    <property type="component" value="Unassembled WGS sequence"/>
</dbReference>
<dbReference type="InterPro" id="IPR006311">
    <property type="entry name" value="TAT_signal"/>
</dbReference>
<dbReference type="EMBL" id="QFYP01000001">
    <property type="protein sequence ID" value="RAK61214.1"/>
    <property type="molecule type" value="Genomic_DNA"/>
</dbReference>
<proteinExistence type="predicted"/>
<comment type="caution">
    <text evidence="2">The sequence shown here is derived from an EMBL/GenBank/DDBJ whole genome shotgun (WGS) entry which is preliminary data.</text>
</comment>
<evidence type="ECO:0000313" key="3">
    <source>
        <dbReference type="Proteomes" id="UP000249842"/>
    </source>
</evidence>
<feature type="signal peptide" evidence="1">
    <location>
        <begin position="1"/>
        <end position="30"/>
    </location>
</feature>
<keyword evidence="1" id="KW-0732">Signal</keyword>
<sequence>MSHNPIGRRGLLALAASLALSSAALSPAFAAGLPRQDPAHCRGQAELRPLQPLVLNTARGPQAFMVEFADTDPTREYGLMCRKQLAADRGMLFDFKKPMQGVAFWMRNTLISLDIVYIRPDGTVLSIARNVPPLDESLVPAGGTIRAVLELPAGRAAQIGLLPGDKVGHRIFTR</sequence>